<keyword evidence="3" id="KW-0813">Transport</keyword>
<dbReference type="PROSITE" id="PS50857">
    <property type="entry name" value="COX2_CUA"/>
    <property type="match status" value="1"/>
</dbReference>
<evidence type="ECO:0000256" key="1">
    <source>
        <dbReference type="ARBA" id="ARBA00004370"/>
    </source>
</evidence>
<dbReference type="Gene3D" id="2.60.40.420">
    <property type="entry name" value="Cupredoxins - blue copper proteins"/>
    <property type="match status" value="1"/>
</dbReference>
<dbReference type="InterPro" id="IPR034236">
    <property type="entry name" value="CuRO_CcO_Caa3_II"/>
</dbReference>
<dbReference type="PROSITE" id="PS00078">
    <property type="entry name" value="COX2"/>
    <property type="match status" value="1"/>
</dbReference>
<evidence type="ECO:0000256" key="12">
    <source>
        <dbReference type="SAM" id="Phobius"/>
    </source>
</evidence>
<dbReference type="AlphaFoldDB" id="A0A7Y9XWU4"/>
<dbReference type="EC" id="1.9.3.1" evidence="15"/>
<comment type="caution">
    <text evidence="15">The sequence shown here is derived from an EMBL/GenBank/DDBJ whole genome shotgun (WGS) entry which is preliminary data.</text>
</comment>
<dbReference type="InterPro" id="IPR001505">
    <property type="entry name" value="Copper_CuA"/>
</dbReference>
<evidence type="ECO:0000256" key="7">
    <source>
        <dbReference type="ARBA" id="ARBA00023004"/>
    </source>
</evidence>
<dbReference type="InterPro" id="IPR009056">
    <property type="entry name" value="Cyt_c-like_dom"/>
</dbReference>
<evidence type="ECO:0000256" key="9">
    <source>
        <dbReference type="ARBA" id="ARBA00023136"/>
    </source>
</evidence>
<dbReference type="InterPro" id="IPR002429">
    <property type="entry name" value="CcO_II-like_C"/>
</dbReference>
<evidence type="ECO:0000259" key="14">
    <source>
        <dbReference type="PROSITE" id="PS51007"/>
    </source>
</evidence>
<dbReference type="PANTHER" id="PTHR22888">
    <property type="entry name" value="CYTOCHROME C OXIDASE, SUBUNIT II"/>
    <property type="match status" value="1"/>
</dbReference>
<evidence type="ECO:0000256" key="5">
    <source>
        <dbReference type="ARBA" id="ARBA00022723"/>
    </source>
</evidence>
<dbReference type="GO" id="GO:0042773">
    <property type="term" value="P:ATP synthesis coupled electron transport"/>
    <property type="evidence" value="ECO:0007669"/>
    <property type="project" value="TreeGrafter"/>
</dbReference>
<dbReference type="Pfam" id="PF00116">
    <property type="entry name" value="COX2"/>
    <property type="match status" value="1"/>
</dbReference>
<dbReference type="Pfam" id="PF00034">
    <property type="entry name" value="Cytochrom_C"/>
    <property type="match status" value="1"/>
</dbReference>
<protein>
    <submittedName>
        <fullName evidence="15">Cytochrome c oxidase subunit 2</fullName>
        <ecNumber evidence="15">1.9.3.1</ecNumber>
    </submittedName>
</protein>
<dbReference type="CDD" id="cd04213">
    <property type="entry name" value="CuRO_CcO_Caa3_II"/>
    <property type="match status" value="1"/>
</dbReference>
<keyword evidence="16" id="KW-1185">Reference proteome</keyword>
<dbReference type="GO" id="GO:0016491">
    <property type="term" value="F:oxidoreductase activity"/>
    <property type="evidence" value="ECO:0007669"/>
    <property type="project" value="UniProtKB-KW"/>
</dbReference>
<keyword evidence="5 11" id="KW-0479">Metal-binding</keyword>
<name>A0A7Y9XWU4_9SPHN</name>
<evidence type="ECO:0000256" key="3">
    <source>
        <dbReference type="ARBA" id="ARBA00022448"/>
    </source>
</evidence>
<dbReference type="GO" id="GO:0016020">
    <property type="term" value="C:membrane"/>
    <property type="evidence" value="ECO:0007669"/>
    <property type="project" value="UniProtKB-SubCell"/>
</dbReference>
<dbReference type="SUPFAM" id="SSF49503">
    <property type="entry name" value="Cupredoxins"/>
    <property type="match status" value="1"/>
</dbReference>
<dbReference type="PROSITE" id="PS51007">
    <property type="entry name" value="CYTC"/>
    <property type="match status" value="1"/>
</dbReference>
<evidence type="ECO:0000259" key="13">
    <source>
        <dbReference type="PROSITE" id="PS50857"/>
    </source>
</evidence>
<keyword evidence="9 12" id="KW-0472">Membrane</keyword>
<dbReference type="GO" id="GO:0020037">
    <property type="term" value="F:heme binding"/>
    <property type="evidence" value="ECO:0007669"/>
    <property type="project" value="InterPro"/>
</dbReference>
<dbReference type="Proteomes" id="UP000522081">
    <property type="component" value="Unassembled WGS sequence"/>
</dbReference>
<dbReference type="InterPro" id="IPR008972">
    <property type="entry name" value="Cupredoxin"/>
</dbReference>
<dbReference type="InterPro" id="IPR036909">
    <property type="entry name" value="Cyt_c-like_dom_sf"/>
</dbReference>
<proteinExistence type="inferred from homology"/>
<dbReference type="InterPro" id="IPR045187">
    <property type="entry name" value="CcO_II"/>
</dbReference>
<keyword evidence="7 11" id="KW-0408">Iron</keyword>
<gene>
    <name evidence="15" type="ORF">FHS75_002391</name>
</gene>
<dbReference type="SUPFAM" id="SSF46626">
    <property type="entry name" value="Cytochrome c"/>
    <property type="match status" value="1"/>
</dbReference>
<accession>A0A7Y9XWU4</accession>
<evidence type="ECO:0000256" key="10">
    <source>
        <dbReference type="ARBA" id="ARBA00047816"/>
    </source>
</evidence>
<keyword evidence="12" id="KW-1133">Transmembrane helix</keyword>
<dbReference type="RefSeq" id="WP_179407907.1">
    <property type="nucleotide sequence ID" value="NZ_BMGF01000004.1"/>
</dbReference>
<comment type="similarity">
    <text evidence="2">Belongs to the cytochrome c oxidase subunit 2 family.</text>
</comment>
<feature type="transmembrane region" description="Helical" evidence="12">
    <location>
        <begin position="100"/>
        <end position="123"/>
    </location>
</feature>
<evidence type="ECO:0000256" key="4">
    <source>
        <dbReference type="ARBA" id="ARBA00022617"/>
    </source>
</evidence>
<keyword evidence="12" id="KW-0812">Transmembrane</keyword>
<organism evidence="15 16">
    <name type="scientific">Novosphingobium marinum</name>
    <dbReference type="NCBI Taxonomy" id="1514948"/>
    <lineage>
        <taxon>Bacteria</taxon>
        <taxon>Pseudomonadati</taxon>
        <taxon>Pseudomonadota</taxon>
        <taxon>Alphaproteobacteria</taxon>
        <taxon>Sphingomonadales</taxon>
        <taxon>Sphingomonadaceae</taxon>
        <taxon>Novosphingobium</taxon>
    </lineage>
</organism>
<keyword evidence="6" id="KW-0249">Electron transport</keyword>
<evidence type="ECO:0000256" key="8">
    <source>
        <dbReference type="ARBA" id="ARBA00023008"/>
    </source>
</evidence>
<feature type="domain" description="Cytochrome oxidase subunit II copper A binding" evidence="13">
    <location>
        <begin position="134"/>
        <end position="244"/>
    </location>
</feature>
<reference evidence="15 16" key="1">
    <citation type="submission" date="2020-07" db="EMBL/GenBank/DDBJ databases">
        <title>Genomic Encyclopedia of Type Strains, Phase IV (KMG-IV): sequencing the most valuable type-strain genomes for metagenomic binning, comparative biology and taxonomic classification.</title>
        <authorList>
            <person name="Goeker M."/>
        </authorList>
    </citation>
    <scope>NUCLEOTIDE SEQUENCE [LARGE SCALE GENOMIC DNA]</scope>
    <source>
        <strain evidence="15 16">DSM 29043</strain>
    </source>
</reference>
<sequence>MCSFRDGRWFEPGTESAARRFARDGKAGNDGGAYHFESGELKRGAALVLEAAGPEAAPVSVLSVALFVGGGLVLLVVLVWLGIALFGPQRWRERFSGERPILGLGLAFPVVVLTGLLVIGLAMTASLSSSEAKPGALPIRIEGEQWWWRVSYPGFETANEIVIPTGRPVQLQLVSDNVIHSFWVPQLSGKRDMIPGHDNRLNIQADRPGTYFGICAEYCGGPHALMQMRVHALAPADYARWEAGQRRRAAVPGGPEAREGAELFLTIGCGKCHTVRGTPANGHEGPDLTHIASRSTLASGIMPMGRDELTRWTRRAQDIKPNNLMPEYPYAPVREIDAISAYLMELE</sequence>
<evidence type="ECO:0000313" key="15">
    <source>
        <dbReference type="EMBL" id="NYH96059.1"/>
    </source>
</evidence>
<keyword evidence="15" id="KW-0560">Oxidoreductase</keyword>
<evidence type="ECO:0000256" key="11">
    <source>
        <dbReference type="PROSITE-ProRule" id="PRU00433"/>
    </source>
</evidence>
<comment type="catalytic activity">
    <reaction evidence="10">
        <text>4 Fe(II)-[cytochrome c] + O2 + 8 H(+)(in) = 4 Fe(III)-[cytochrome c] + 2 H2O + 4 H(+)(out)</text>
        <dbReference type="Rhea" id="RHEA:11436"/>
        <dbReference type="Rhea" id="RHEA-COMP:10350"/>
        <dbReference type="Rhea" id="RHEA-COMP:14399"/>
        <dbReference type="ChEBI" id="CHEBI:15377"/>
        <dbReference type="ChEBI" id="CHEBI:15378"/>
        <dbReference type="ChEBI" id="CHEBI:15379"/>
        <dbReference type="ChEBI" id="CHEBI:29033"/>
        <dbReference type="ChEBI" id="CHEBI:29034"/>
        <dbReference type="EC" id="7.1.1.9"/>
    </reaction>
</comment>
<evidence type="ECO:0000256" key="2">
    <source>
        <dbReference type="ARBA" id="ARBA00007866"/>
    </source>
</evidence>
<keyword evidence="4 11" id="KW-0349">Heme</keyword>
<dbReference type="EMBL" id="JACBZF010000004">
    <property type="protein sequence ID" value="NYH96059.1"/>
    <property type="molecule type" value="Genomic_DNA"/>
</dbReference>
<dbReference type="GO" id="GO:0004129">
    <property type="term" value="F:cytochrome-c oxidase activity"/>
    <property type="evidence" value="ECO:0007669"/>
    <property type="project" value="UniProtKB-EC"/>
</dbReference>
<dbReference type="PANTHER" id="PTHR22888:SF9">
    <property type="entry name" value="CYTOCHROME C OXIDASE SUBUNIT 2"/>
    <property type="match status" value="1"/>
</dbReference>
<keyword evidence="8" id="KW-0186">Copper</keyword>
<comment type="subcellular location">
    <subcellularLocation>
        <location evidence="1">Membrane</location>
    </subcellularLocation>
</comment>
<evidence type="ECO:0000256" key="6">
    <source>
        <dbReference type="ARBA" id="ARBA00022982"/>
    </source>
</evidence>
<feature type="domain" description="Cytochrome c" evidence="14">
    <location>
        <begin position="255"/>
        <end position="347"/>
    </location>
</feature>
<evidence type="ECO:0000313" key="16">
    <source>
        <dbReference type="Proteomes" id="UP000522081"/>
    </source>
</evidence>
<feature type="transmembrane region" description="Helical" evidence="12">
    <location>
        <begin position="64"/>
        <end position="88"/>
    </location>
</feature>
<dbReference type="GO" id="GO:0005507">
    <property type="term" value="F:copper ion binding"/>
    <property type="evidence" value="ECO:0007669"/>
    <property type="project" value="InterPro"/>
</dbReference>